<reference evidence="1" key="1">
    <citation type="submission" date="2019-11" db="EMBL/GenBank/DDBJ databases">
        <title>Genomic insights into an expanded diversity of filamentous marine cyanobacteria reveals the extraordinary biosynthetic potential of Moorea and Okeania.</title>
        <authorList>
            <person name="Ferreira Leao T."/>
            <person name="Wang M."/>
            <person name="Moss N."/>
            <person name="Da Silva R."/>
            <person name="Sanders J."/>
            <person name="Nurk S."/>
            <person name="Gurevich A."/>
            <person name="Humphrey G."/>
            <person name="Reher R."/>
            <person name="Zhu Q."/>
            <person name="Belda-Ferre P."/>
            <person name="Glukhov E."/>
            <person name="Rex R."/>
            <person name="Dorrestein P.C."/>
            <person name="Knight R."/>
            <person name="Pevzner P."/>
            <person name="Gerwick W.H."/>
            <person name="Gerwick L."/>
        </authorList>
    </citation>
    <scope>NUCLEOTIDE SEQUENCE</scope>
    <source>
        <strain evidence="1">SIO1C4</strain>
    </source>
</reference>
<gene>
    <name evidence="1" type="ORF">F6J89_28760</name>
</gene>
<accession>A0A6B3NIE9</accession>
<name>A0A6B3NIE9_9CYAN</name>
<comment type="caution">
    <text evidence="1">The sequence shown here is derived from an EMBL/GenBank/DDBJ whole genome shotgun (WGS) entry which is preliminary data.</text>
</comment>
<proteinExistence type="predicted"/>
<dbReference type="AlphaFoldDB" id="A0A6B3NIE9"/>
<protein>
    <submittedName>
        <fullName evidence="1">Uncharacterized protein</fullName>
    </submittedName>
</protein>
<organism evidence="1">
    <name type="scientific">Symploca sp. SIO1C4</name>
    <dbReference type="NCBI Taxonomy" id="2607765"/>
    <lineage>
        <taxon>Bacteria</taxon>
        <taxon>Bacillati</taxon>
        <taxon>Cyanobacteriota</taxon>
        <taxon>Cyanophyceae</taxon>
        <taxon>Coleofasciculales</taxon>
        <taxon>Coleofasciculaceae</taxon>
        <taxon>Symploca</taxon>
    </lineage>
</organism>
<dbReference type="EMBL" id="JAAHFQ010000838">
    <property type="protein sequence ID" value="NER31500.1"/>
    <property type="molecule type" value="Genomic_DNA"/>
</dbReference>
<sequence>MKAIHQLIRCNYARLSGAIQAEQIFLSELSELTNDEKFRQSIAEIIYSLNEVSDTLDLQRRYLKADNNNQKWL</sequence>
<evidence type="ECO:0000313" key="1">
    <source>
        <dbReference type="EMBL" id="NER31500.1"/>
    </source>
</evidence>